<evidence type="ECO:0000313" key="6">
    <source>
        <dbReference type="EMBL" id="NMG24769.1"/>
    </source>
</evidence>
<protein>
    <submittedName>
        <fullName evidence="6">Diguanylate cyclase</fullName>
    </submittedName>
</protein>
<dbReference type="InterPro" id="IPR043128">
    <property type="entry name" value="Rev_trsase/Diguanyl_cyclase"/>
</dbReference>
<name>A0ABX1PKE3_9RHOO</name>
<dbReference type="Proteomes" id="UP000615989">
    <property type="component" value="Unassembled WGS sequence"/>
</dbReference>
<dbReference type="InterPro" id="IPR011006">
    <property type="entry name" value="CheY-like_superfamily"/>
</dbReference>
<proteinExistence type="predicted"/>
<dbReference type="InterPro" id="IPR001633">
    <property type="entry name" value="EAL_dom"/>
</dbReference>
<dbReference type="SUPFAM" id="SSF55073">
    <property type="entry name" value="Nucleotide cyclase"/>
    <property type="match status" value="1"/>
</dbReference>
<dbReference type="Pfam" id="PF00563">
    <property type="entry name" value="EAL"/>
    <property type="match status" value="1"/>
</dbReference>
<dbReference type="NCBIfam" id="TIGR00254">
    <property type="entry name" value="GGDEF"/>
    <property type="match status" value="1"/>
</dbReference>
<dbReference type="PROSITE" id="PS50110">
    <property type="entry name" value="RESPONSE_REGULATORY"/>
    <property type="match status" value="1"/>
</dbReference>
<organism evidence="6 7">
    <name type="scientific">Aromatoleum anaerobium</name>
    <dbReference type="NCBI Taxonomy" id="182180"/>
    <lineage>
        <taxon>Bacteria</taxon>
        <taxon>Pseudomonadati</taxon>
        <taxon>Pseudomonadota</taxon>
        <taxon>Betaproteobacteria</taxon>
        <taxon>Rhodocyclales</taxon>
        <taxon>Rhodocyclaceae</taxon>
        <taxon>Aromatoleum</taxon>
    </lineage>
</organism>
<evidence type="ECO:0000313" key="7">
    <source>
        <dbReference type="Proteomes" id="UP000615989"/>
    </source>
</evidence>
<feature type="region of interest" description="Disordered" evidence="2">
    <location>
        <begin position="45"/>
        <end position="112"/>
    </location>
</feature>
<evidence type="ECO:0000256" key="2">
    <source>
        <dbReference type="SAM" id="MobiDB-lite"/>
    </source>
</evidence>
<sequence length="527" mass="57277">MRNPEQVTHPVGASSFRRMNAGRLPPAAYVLLAVVAHGRPRAPVAASTFGAKGPQGQASRSSANEKRKTRWRDAMHTRAKLPREDTDDPGELTGALLDGDRSDGAHEPKDPTSARVLIVHDDPSARVALRDALELNGFVVDEADSGASTIGRIAHTRPHLLLLDAASPCIDGFTTCRRLKELPQCGELPVIMITSLDEQQIERAFAVGASDYVTEPLHPHVVVQRVHRALEASRAERHVRHLAYTDSLTGLPNRTRFETMLQARLVPARNASPGLAVLLLDLDRFKFVNDTLGHDMGDRLLRAASRRLERAVGAGVEVARLGGDKFAVMLENVSAPTVASVAGTITIELAKPYVLDGYDIFVRASIGIAVHPSDGEDADALLRHAEAAMYRAKRSSHRRAFYEAAMEGSAREHLRLESDLHHAIGHGELVLHYQPEMEAATGRMVAVEALVRWQHPSRGLIGPDRFIPIAEEAGLIGPIGAWVLESACAQLTVIAMAATPDDEREFGVEGGGKRSRNFLAARPRKLT</sequence>
<evidence type="ECO:0000256" key="1">
    <source>
        <dbReference type="PROSITE-ProRule" id="PRU00169"/>
    </source>
</evidence>
<accession>A0ABX1PKE3</accession>
<dbReference type="InterPro" id="IPR035919">
    <property type="entry name" value="EAL_sf"/>
</dbReference>
<dbReference type="CDD" id="cd01949">
    <property type="entry name" value="GGDEF"/>
    <property type="match status" value="1"/>
</dbReference>
<dbReference type="SMART" id="SM00448">
    <property type="entry name" value="REC"/>
    <property type="match status" value="1"/>
</dbReference>
<feature type="domain" description="EAL" evidence="4">
    <location>
        <begin position="413"/>
        <end position="527"/>
    </location>
</feature>
<dbReference type="Gene3D" id="3.30.70.270">
    <property type="match status" value="1"/>
</dbReference>
<feature type="compositionally biased region" description="Basic and acidic residues" evidence="2">
    <location>
        <begin position="63"/>
        <end position="84"/>
    </location>
</feature>
<feature type="domain" description="GGDEF" evidence="5">
    <location>
        <begin position="273"/>
        <end position="404"/>
    </location>
</feature>
<dbReference type="Gene3D" id="3.40.50.2300">
    <property type="match status" value="1"/>
</dbReference>
<evidence type="ECO:0000259" key="3">
    <source>
        <dbReference type="PROSITE" id="PS50110"/>
    </source>
</evidence>
<feature type="domain" description="Response regulatory" evidence="3">
    <location>
        <begin position="115"/>
        <end position="230"/>
    </location>
</feature>
<dbReference type="PANTHER" id="PTHR44757:SF2">
    <property type="entry name" value="BIOFILM ARCHITECTURE MAINTENANCE PROTEIN MBAA"/>
    <property type="match status" value="1"/>
</dbReference>
<dbReference type="Pfam" id="PF00990">
    <property type="entry name" value="GGDEF"/>
    <property type="match status" value="1"/>
</dbReference>
<evidence type="ECO:0000259" key="4">
    <source>
        <dbReference type="PROSITE" id="PS50883"/>
    </source>
</evidence>
<dbReference type="InterPro" id="IPR000160">
    <property type="entry name" value="GGDEF_dom"/>
</dbReference>
<gene>
    <name evidence="6" type="ORF">GO606_08535</name>
</gene>
<feature type="compositionally biased region" description="Basic and acidic residues" evidence="2">
    <location>
        <begin position="98"/>
        <end position="112"/>
    </location>
</feature>
<dbReference type="EMBL" id="WTVG01000018">
    <property type="protein sequence ID" value="NMG24769.1"/>
    <property type="molecule type" value="Genomic_DNA"/>
</dbReference>
<dbReference type="PANTHER" id="PTHR44757">
    <property type="entry name" value="DIGUANYLATE CYCLASE DGCP"/>
    <property type="match status" value="1"/>
</dbReference>
<dbReference type="SMART" id="SM00052">
    <property type="entry name" value="EAL"/>
    <property type="match status" value="1"/>
</dbReference>
<dbReference type="SUPFAM" id="SSF141868">
    <property type="entry name" value="EAL domain-like"/>
    <property type="match status" value="1"/>
</dbReference>
<evidence type="ECO:0000259" key="5">
    <source>
        <dbReference type="PROSITE" id="PS50887"/>
    </source>
</evidence>
<keyword evidence="7" id="KW-1185">Reference proteome</keyword>
<dbReference type="InterPro" id="IPR052155">
    <property type="entry name" value="Biofilm_reg_signaling"/>
</dbReference>
<comment type="caution">
    <text evidence="6">The sequence shown here is derived from an EMBL/GenBank/DDBJ whole genome shotgun (WGS) entry which is preliminary data.</text>
</comment>
<feature type="modified residue" description="4-aspartylphosphate" evidence="1">
    <location>
        <position position="164"/>
    </location>
</feature>
<reference evidence="6" key="1">
    <citation type="submission" date="2019-12" db="EMBL/GenBank/DDBJ databases">
        <title>Comparative genomics gives insights into the taxonomy of the Azoarcus-Aromatoleum group and reveals separate origins of nif in the plant-associated Azoarcus and non-plant-associated Aromatoleum sub-groups.</title>
        <authorList>
            <person name="Lafos M."/>
            <person name="Maluk M."/>
            <person name="Batista M."/>
            <person name="Junghare M."/>
            <person name="Carmona M."/>
            <person name="Faoro H."/>
            <person name="Cruz L.M."/>
            <person name="Battistoni F."/>
            <person name="De Souza E."/>
            <person name="Pedrosa F."/>
            <person name="Chen W.-M."/>
            <person name="Poole P.S."/>
            <person name="Dixon R.A."/>
            <person name="James E.K."/>
        </authorList>
    </citation>
    <scope>NUCLEOTIDE SEQUENCE</scope>
    <source>
        <strain evidence="6">LuFRes1</strain>
    </source>
</reference>
<dbReference type="InterPro" id="IPR029787">
    <property type="entry name" value="Nucleotide_cyclase"/>
</dbReference>
<keyword evidence="1" id="KW-0597">Phosphoprotein</keyword>
<dbReference type="Pfam" id="PF00072">
    <property type="entry name" value="Response_reg"/>
    <property type="match status" value="1"/>
</dbReference>
<dbReference type="SMART" id="SM00267">
    <property type="entry name" value="GGDEF"/>
    <property type="match status" value="1"/>
</dbReference>
<dbReference type="PROSITE" id="PS50887">
    <property type="entry name" value="GGDEF"/>
    <property type="match status" value="1"/>
</dbReference>
<dbReference type="InterPro" id="IPR001789">
    <property type="entry name" value="Sig_transdc_resp-reg_receiver"/>
</dbReference>
<dbReference type="CDD" id="cd01948">
    <property type="entry name" value="EAL"/>
    <property type="match status" value="1"/>
</dbReference>
<dbReference type="PROSITE" id="PS50883">
    <property type="entry name" value="EAL"/>
    <property type="match status" value="1"/>
</dbReference>
<dbReference type="SUPFAM" id="SSF52172">
    <property type="entry name" value="CheY-like"/>
    <property type="match status" value="1"/>
</dbReference>
<dbReference type="Gene3D" id="3.20.20.450">
    <property type="entry name" value="EAL domain"/>
    <property type="match status" value="1"/>
</dbReference>